<organism evidence="1 2">
    <name type="scientific">Entamoeba histolytica</name>
    <dbReference type="NCBI Taxonomy" id="5759"/>
    <lineage>
        <taxon>Eukaryota</taxon>
        <taxon>Amoebozoa</taxon>
        <taxon>Evosea</taxon>
        <taxon>Archamoebae</taxon>
        <taxon>Mastigamoebida</taxon>
        <taxon>Entamoebidae</taxon>
        <taxon>Entamoeba</taxon>
    </lineage>
</organism>
<protein>
    <submittedName>
        <fullName evidence="1">Uncharacterized protein</fullName>
    </submittedName>
</protein>
<proteinExistence type="predicted"/>
<dbReference type="VEuPathDB" id="AmoebaDB:EHI8A_198700"/>
<dbReference type="InterPro" id="IPR027417">
    <property type="entry name" value="P-loop_NTPase"/>
</dbReference>
<dbReference type="OMA" id="CDMDGSY"/>
<dbReference type="Gene3D" id="3.40.50.300">
    <property type="entry name" value="P-loop containing nucleotide triphosphate hydrolases"/>
    <property type="match status" value="1"/>
</dbReference>
<gene>
    <name evidence="1" type="ORF">CL6EHI_015240</name>
</gene>
<dbReference type="VEuPathDB" id="AmoebaDB:EHI5A_219710"/>
<evidence type="ECO:0000313" key="1">
    <source>
        <dbReference type="EMBL" id="GAT94816.1"/>
    </source>
</evidence>
<dbReference type="Proteomes" id="UP000078387">
    <property type="component" value="Unassembled WGS sequence"/>
</dbReference>
<dbReference type="AlphaFoldDB" id="A0A5K1VMX5"/>
<dbReference type="EMBL" id="BDEQ01000001">
    <property type="protein sequence ID" value="GAT94816.1"/>
    <property type="molecule type" value="Genomic_DNA"/>
</dbReference>
<comment type="caution">
    <text evidence="1">The sequence shown here is derived from an EMBL/GenBank/DDBJ whole genome shotgun (WGS) entry which is preliminary data.</text>
</comment>
<accession>A0A5K1VMX5</accession>
<name>A0A5K1VMX5_ENTHI</name>
<evidence type="ECO:0000313" key="2">
    <source>
        <dbReference type="Proteomes" id="UP000078387"/>
    </source>
</evidence>
<dbReference type="Gene3D" id="3.40.1310.20">
    <property type="match status" value="1"/>
</dbReference>
<reference evidence="1 2" key="1">
    <citation type="submission" date="2016-05" db="EMBL/GenBank/DDBJ databases">
        <title>First whole genome sequencing of Entamoeba histolytica HM1:IMSS-clone-6.</title>
        <authorList>
            <person name="Mukherjee Avik.K."/>
            <person name="Izumyama S."/>
            <person name="Nakada-Tsukui K."/>
            <person name="Nozaki T."/>
        </authorList>
    </citation>
    <scope>NUCLEOTIDE SEQUENCE [LARGE SCALE GENOMIC DNA]</scope>
    <source>
        <strain evidence="1 2">HM1:IMSS clone 6</strain>
    </source>
</reference>
<dbReference type="VEuPathDB" id="AmoebaDB:EHI_015240"/>
<dbReference type="VEuPathDB" id="AmoebaDB:KM1_253260"/>
<dbReference type="VEuPathDB" id="AmoebaDB:EHI7A_164120"/>
<sequence>MSKQQRYFKFHGKNIYFEINEVISLEEAKEIIGRFGCGNNIKWIGVGVNGKGSSQNTHPHSHVYVQMNNNFQFNKKPETKIHGKKMHINFSYISRICDMDRSYQNIRNYLKKHEKYEEEGIFSESVKMTWDQAIKEALECPDYSEATRILQGSSYGRWLTSCSTFQKKWNQEHFEEIVESRKIHIHLNPWKEEMIEVKEIRMWIKKALERREKRVPILFVVGKTKTGKTEFIRDALKGVKIEDHRGEIMFDTVDQFKNYDIRLYDDCNFKTFSWDIFKALCSTRGESIKINIKYSSVILESIPTIIIFNEGQYNSFLKRCNEEGDSMWIQHNSMTVMIDKKIYMTRDEMNNGCDASKISLNEKQPTKGREEMIIGNTITNESDVEYPIQNNITVQDEMKMNNDDKGYDNDNNGYGKQLSEPMINQNEMNVIGINQLYKTQNGNDNQCNKGVENSNNTPFRKVSQDEFEVVSC</sequence>